<dbReference type="PANTHER" id="PTHR42852:SF17">
    <property type="entry name" value="THIOREDOXIN-LIKE PROTEIN HI_1115"/>
    <property type="match status" value="1"/>
</dbReference>
<dbReference type="InterPro" id="IPR050553">
    <property type="entry name" value="Thioredoxin_ResA/DsbE_sf"/>
</dbReference>
<evidence type="ECO:0000313" key="3">
    <source>
        <dbReference type="Proteomes" id="UP000199604"/>
    </source>
</evidence>
<gene>
    <name evidence="2" type="ORF">SAMN05660845_2380</name>
</gene>
<evidence type="ECO:0000259" key="1">
    <source>
        <dbReference type="PROSITE" id="PS51352"/>
    </source>
</evidence>
<dbReference type="InterPro" id="IPR013766">
    <property type="entry name" value="Thioredoxin_domain"/>
</dbReference>
<accession>A0A1I0ZR11</accession>
<dbReference type="Pfam" id="PF00578">
    <property type="entry name" value="AhpC-TSA"/>
    <property type="match status" value="1"/>
</dbReference>
<dbReference type="Proteomes" id="UP000199604">
    <property type="component" value="Unassembled WGS sequence"/>
</dbReference>
<reference evidence="3" key="1">
    <citation type="submission" date="2016-10" db="EMBL/GenBank/DDBJ databases">
        <authorList>
            <person name="Varghese N."/>
            <person name="Submissions S."/>
        </authorList>
    </citation>
    <scope>NUCLEOTIDE SEQUENCE [LARGE SCALE GENOMIC DNA]</scope>
    <source>
        <strain evidence="3">DSM 21789</strain>
    </source>
</reference>
<dbReference type="AlphaFoldDB" id="A0A1I0ZR11"/>
<dbReference type="EMBL" id="FOJT01000006">
    <property type="protein sequence ID" value="SFB28164.1"/>
    <property type="molecule type" value="Genomic_DNA"/>
</dbReference>
<name>A0A1I0ZR11_9FLAO</name>
<dbReference type="RefSeq" id="WP_091477470.1">
    <property type="nucleotide sequence ID" value="NZ_FOJT01000006.1"/>
</dbReference>
<dbReference type="GO" id="GO:0016853">
    <property type="term" value="F:isomerase activity"/>
    <property type="evidence" value="ECO:0007669"/>
    <property type="project" value="UniProtKB-KW"/>
</dbReference>
<dbReference type="OrthoDB" id="9815205at2"/>
<keyword evidence="2" id="KW-0413">Isomerase</keyword>
<sequence>MKKLILTLMLFVSALGFSQKKLPSLTLKNLEGTTVSTTQDYNEKDKIYMFCFWATWCAPCIQELDAISEVYEDWKSQLNVEVIAVSIDDARTNKRVKPLVNGKGWDYSILLDINQDFKRSLGISNPPYTAVVKNGEIVFTQNGHTPGSESHLLEQLKALK</sequence>
<dbReference type="STRING" id="498292.SAMN05660845_2380"/>
<organism evidence="2 3">
    <name type="scientific">Flavobacterium swingsii</name>
    <dbReference type="NCBI Taxonomy" id="498292"/>
    <lineage>
        <taxon>Bacteria</taxon>
        <taxon>Pseudomonadati</taxon>
        <taxon>Bacteroidota</taxon>
        <taxon>Flavobacteriia</taxon>
        <taxon>Flavobacteriales</taxon>
        <taxon>Flavobacteriaceae</taxon>
        <taxon>Flavobacterium</taxon>
    </lineage>
</organism>
<dbReference type="Gene3D" id="3.40.30.10">
    <property type="entry name" value="Glutaredoxin"/>
    <property type="match status" value="1"/>
</dbReference>
<dbReference type="PANTHER" id="PTHR42852">
    <property type="entry name" value="THIOL:DISULFIDE INTERCHANGE PROTEIN DSBE"/>
    <property type="match status" value="1"/>
</dbReference>
<dbReference type="PROSITE" id="PS51352">
    <property type="entry name" value="THIOREDOXIN_2"/>
    <property type="match status" value="1"/>
</dbReference>
<dbReference type="GO" id="GO:0016491">
    <property type="term" value="F:oxidoreductase activity"/>
    <property type="evidence" value="ECO:0007669"/>
    <property type="project" value="InterPro"/>
</dbReference>
<dbReference type="SUPFAM" id="SSF52833">
    <property type="entry name" value="Thioredoxin-like"/>
    <property type="match status" value="1"/>
</dbReference>
<dbReference type="InterPro" id="IPR000866">
    <property type="entry name" value="AhpC/TSA"/>
</dbReference>
<protein>
    <submittedName>
        <fullName evidence="2">Thiol-disulfide isomerase or thioredoxin</fullName>
    </submittedName>
</protein>
<proteinExistence type="predicted"/>
<dbReference type="CDD" id="cd02966">
    <property type="entry name" value="TlpA_like_family"/>
    <property type="match status" value="1"/>
</dbReference>
<dbReference type="GO" id="GO:0016209">
    <property type="term" value="F:antioxidant activity"/>
    <property type="evidence" value="ECO:0007669"/>
    <property type="project" value="InterPro"/>
</dbReference>
<evidence type="ECO:0000313" key="2">
    <source>
        <dbReference type="EMBL" id="SFB28164.1"/>
    </source>
</evidence>
<keyword evidence="3" id="KW-1185">Reference proteome</keyword>
<dbReference type="InterPro" id="IPR036249">
    <property type="entry name" value="Thioredoxin-like_sf"/>
</dbReference>
<feature type="domain" description="Thioredoxin" evidence="1">
    <location>
        <begin position="16"/>
        <end position="160"/>
    </location>
</feature>